<proteinExistence type="predicted"/>
<dbReference type="Pfam" id="PF07609">
    <property type="entry name" value="DUF1572"/>
    <property type="match status" value="1"/>
</dbReference>
<accession>A0ABQ4N311</accession>
<dbReference type="InterPro" id="IPR034660">
    <property type="entry name" value="DinB/YfiT-like"/>
</dbReference>
<dbReference type="InterPro" id="IPR011466">
    <property type="entry name" value="DUF1572"/>
</dbReference>
<dbReference type="Proteomes" id="UP000680304">
    <property type="component" value="Unassembled WGS sequence"/>
</dbReference>
<protein>
    <recommendedName>
        <fullName evidence="3">DUF1572 domain-containing protein</fullName>
    </recommendedName>
</protein>
<comment type="caution">
    <text evidence="1">The sequence shown here is derived from an EMBL/GenBank/DDBJ whole genome shotgun (WGS) entry which is preliminary data.</text>
</comment>
<sequence length="165" mass="18795">MGIGQELLTSAIGTFKSAKRLGDRTIERLSDEELNRTPASESNSIAIIVKHLHGNMISRWTDFLTTDGEKPTRQRDAEFEGEPLTKEELLRLWESGWDTLFRALEQLGESDLLRTVRIRGEAHTVIKAIQRQVSHYGYHVGQIVYIGKLIRNGQWDSLSIPKKKP</sequence>
<gene>
    <name evidence="1" type="ORF">PACILC2_11230</name>
</gene>
<reference evidence="1 2" key="1">
    <citation type="submission" date="2021-04" db="EMBL/GenBank/DDBJ databases">
        <title>Draft genome sequence of Paenibacillus cisolokensis, LC2-13A.</title>
        <authorList>
            <person name="Uke A."/>
            <person name="Chhe C."/>
            <person name="Baramee S."/>
            <person name="Kosugi A."/>
        </authorList>
    </citation>
    <scope>NUCLEOTIDE SEQUENCE [LARGE SCALE GENOMIC DNA]</scope>
    <source>
        <strain evidence="1 2">LC2-13A</strain>
    </source>
</reference>
<dbReference type="SUPFAM" id="SSF109854">
    <property type="entry name" value="DinB/YfiT-like putative metalloenzymes"/>
    <property type="match status" value="1"/>
</dbReference>
<evidence type="ECO:0008006" key="3">
    <source>
        <dbReference type="Google" id="ProtNLM"/>
    </source>
</evidence>
<dbReference type="EMBL" id="BOVJ01000037">
    <property type="protein sequence ID" value="GIQ62555.1"/>
    <property type="molecule type" value="Genomic_DNA"/>
</dbReference>
<name>A0ABQ4N311_9BACL</name>
<organism evidence="1 2">
    <name type="scientific">Paenibacillus cisolokensis</name>
    <dbReference type="NCBI Taxonomy" id="1658519"/>
    <lineage>
        <taxon>Bacteria</taxon>
        <taxon>Bacillati</taxon>
        <taxon>Bacillota</taxon>
        <taxon>Bacilli</taxon>
        <taxon>Bacillales</taxon>
        <taxon>Paenibacillaceae</taxon>
        <taxon>Paenibacillus</taxon>
    </lineage>
</organism>
<evidence type="ECO:0000313" key="1">
    <source>
        <dbReference type="EMBL" id="GIQ62555.1"/>
    </source>
</evidence>
<dbReference type="RefSeq" id="WP_213527869.1">
    <property type="nucleotide sequence ID" value="NZ_BOVJ01000037.1"/>
</dbReference>
<dbReference type="Gene3D" id="1.20.120.450">
    <property type="entry name" value="dinb family like domain"/>
    <property type="match status" value="1"/>
</dbReference>
<keyword evidence="2" id="KW-1185">Reference proteome</keyword>
<evidence type="ECO:0000313" key="2">
    <source>
        <dbReference type="Proteomes" id="UP000680304"/>
    </source>
</evidence>